<dbReference type="Proteomes" id="UP000001175">
    <property type="component" value="Chromosome"/>
</dbReference>
<dbReference type="eggNOG" id="ENOG50349JM">
    <property type="taxonomic scope" value="Bacteria"/>
</dbReference>
<proteinExistence type="predicted"/>
<gene>
    <name evidence="1" type="ordered locus">syc0907_d</name>
</gene>
<accession>A0A0H3K283</accession>
<dbReference type="RefSeq" id="WP_011243219.1">
    <property type="nucleotide sequence ID" value="NC_006576.1"/>
</dbReference>
<protein>
    <submittedName>
        <fullName evidence="1">Uncharacterized protein</fullName>
    </submittedName>
</protein>
<dbReference type="AlphaFoldDB" id="A0A0H3K283"/>
<reference evidence="1 2" key="1">
    <citation type="journal article" date="2007" name="Photosyn. Res.">
        <title>Complete nucleotide sequence of the freshwater unicellular cyanobacterium Synechococcus elongatus PCC 6301 chromosome: gene content and organization.</title>
        <authorList>
            <person name="Sugita C."/>
            <person name="Ogata K."/>
            <person name="Shikata M."/>
            <person name="Jikuya H."/>
            <person name="Takano J."/>
            <person name="Furumichi M."/>
            <person name="Kanehisa M."/>
            <person name="Omata T."/>
            <person name="Sugiura M."/>
            <person name="Sugita M."/>
        </authorList>
    </citation>
    <scope>NUCLEOTIDE SEQUENCE [LARGE SCALE GENOMIC DNA]</scope>
    <source>
        <strain evidence="2">ATCC 27144 / PCC 6301 / SAUG 1402/1</strain>
    </source>
</reference>
<evidence type="ECO:0000313" key="1">
    <source>
        <dbReference type="EMBL" id="BAD79097.1"/>
    </source>
</evidence>
<dbReference type="KEGG" id="syc:syc0907_d"/>
<dbReference type="EMBL" id="AP008231">
    <property type="protein sequence ID" value="BAD79097.1"/>
    <property type="molecule type" value="Genomic_DNA"/>
</dbReference>
<sequence>MLILDLQAITDLQSQLADWPAAVRALQEIADCDGAIEDAAINLALQAGLEPNTSDRWLEGLAKRYRAQLCTRIATQQPLSDHDLRPLLAASEESGCPELLRLPVALWVRSLGIERFCDPLAEKLQ</sequence>
<evidence type="ECO:0000313" key="2">
    <source>
        <dbReference type="Proteomes" id="UP000001175"/>
    </source>
</evidence>
<name>A0A0H3K283_SYNP6</name>
<organism evidence="1 2">
    <name type="scientific">Synechococcus sp. (strain ATCC 27144 / PCC 6301 / SAUG 1402/1)</name>
    <name type="common">Anacystis nidulans</name>
    <dbReference type="NCBI Taxonomy" id="269084"/>
    <lineage>
        <taxon>Bacteria</taxon>
        <taxon>Bacillati</taxon>
        <taxon>Cyanobacteriota</taxon>
        <taxon>Cyanophyceae</taxon>
        <taxon>Synechococcales</taxon>
        <taxon>Synechococcaceae</taxon>
        <taxon>Synechococcus</taxon>
    </lineage>
</organism>